<evidence type="ECO:0000259" key="2">
    <source>
        <dbReference type="Pfam" id="PF05239"/>
    </source>
</evidence>
<dbReference type="PANTHER" id="PTHR38463">
    <property type="entry name" value="STRESS RESPONSE PROTEIN YSNF"/>
    <property type="match status" value="1"/>
</dbReference>
<gene>
    <name evidence="4" type="ORF">GCM10009767_14540</name>
</gene>
<reference evidence="4 5" key="1">
    <citation type="journal article" date="2019" name="Int. J. Syst. Evol. Microbiol.">
        <title>The Global Catalogue of Microorganisms (GCM) 10K type strain sequencing project: providing services to taxonomists for standard genome sequencing and annotation.</title>
        <authorList>
            <consortium name="The Broad Institute Genomics Platform"/>
            <consortium name="The Broad Institute Genome Sequencing Center for Infectious Disease"/>
            <person name="Wu L."/>
            <person name="Ma J."/>
        </authorList>
    </citation>
    <scope>NUCLEOTIDE SEQUENCE [LARGE SCALE GENOMIC DNA]</scope>
    <source>
        <strain evidence="4 5">JCM 14735</strain>
    </source>
</reference>
<dbReference type="Gene3D" id="3.90.50.10">
    <property type="entry name" value="Photosynthetic Reaction Center, subunit H, domain 2"/>
    <property type="match status" value="1"/>
</dbReference>
<feature type="domain" description="DUF2382" evidence="3">
    <location>
        <begin position="222"/>
        <end position="328"/>
    </location>
</feature>
<evidence type="ECO:0000256" key="1">
    <source>
        <dbReference type="SAM" id="MobiDB-lite"/>
    </source>
</evidence>
<protein>
    <submittedName>
        <fullName evidence="4">PRC and DUF2382 domain-containing protein</fullName>
    </submittedName>
</protein>
<feature type="region of interest" description="Disordered" evidence="1">
    <location>
        <begin position="311"/>
        <end position="354"/>
    </location>
</feature>
<comment type="caution">
    <text evidence="4">The sequence shown here is derived from an EMBL/GenBank/DDBJ whole genome shotgun (WGS) entry which is preliminary data.</text>
</comment>
<feature type="region of interest" description="Disordered" evidence="1">
    <location>
        <begin position="105"/>
        <end position="198"/>
    </location>
</feature>
<dbReference type="RefSeq" id="WP_344121113.1">
    <property type="nucleotide sequence ID" value="NZ_BAAAOA010000015.1"/>
</dbReference>
<dbReference type="EMBL" id="BAAAOA010000015">
    <property type="protein sequence ID" value="GAA1756263.1"/>
    <property type="molecule type" value="Genomic_DNA"/>
</dbReference>
<sequence length="354" mass="38531">MATYDVNALLSATAYGSDGDKIGKVEQVFLDDNTEEVTFVTVNTGLFGTKESFVPVDGAQQDGDRFVLPYTKDVVKDAPNVDADQHLSPAEEEEIYRYYKMNYSGTSGTGERDSQSDYIGTGTTGRDADDTLGTDRNAVPGGVGGGTEGHVMTDRDTSLTSGEEGLAGGGRTDRDAVPATGTAGYPENDGYADRNSTAGIADVDRDVRDRDLTDRADNGVVRHEEQLHVGKEQRETGRARLRKYVVTENQTVDVPVEREEVRVERTPLSGTEATSGTIGEEDVEVTLHEERPVVAKETVGVEKVGLEKDTVRDTERVDADVRKEQVEVETDADRGTGLTDRDRGLTDDDRRDRI</sequence>
<evidence type="ECO:0000313" key="5">
    <source>
        <dbReference type="Proteomes" id="UP001501204"/>
    </source>
</evidence>
<evidence type="ECO:0000259" key="3">
    <source>
        <dbReference type="Pfam" id="PF09557"/>
    </source>
</evidence>
<dbReference type="InterPro" id="IPR011033">
    <property type="entry name" value="PRC_barrel-like_sf"/>
</dbReference>
<dbReference type="Proteomes" id="UP001501204">
    <property type="component" value="Unassembled WGS sequence"/>
</dbReference>
<name>A0ABN2KHM3_9MICC</name>
<dbReference type="InterPro" id="IPR027275">
    <property type="entry name" value="PRC-brl_dom"/>
</dbReference>
<proteinExistence type="predicted"/>
<organism evidence="4 5">
    <name type="scientific">Kocuria aegyptia</name>
    <dbReference type="NCBI Taxonomy" id="330943"/>
    <lineage>
        <taxon>Bacteria</taxon>
        <taxon>Bacillati</taxon>
        <taxon>Actinomycetota</taxon>
        <taxon>Actinomycetes</taxon>
        <taxon>Micrococcales</taxon>
        <taxon>Micrococcaceae</taxon>
        <taxon>Kocuria</taxon>
    </lineage>
</organism>
<dbReference type="SUPFAM" id="SSF50346">
    <property type="entry name" value="PRC-barrel domain"/>
    <property type="match status" value="1"/>
</dbReference>
<evidence type="ECO:0000313" key="4">
    <source>
        <dbReference type="EMBL" id="GAA1756263.1"/>
    </source>
</evidence>
<dbReference type="InterPro" id="IPR052967">
    <property type="entry name" value="Stress_Response_Assoc"/>
</dbReference>
<dbReference type="PANTHER" id="PTHR38463:SF1">
    <property type="entry name" value="STRESS RESPONSE PROTEIN YSNF"/>
    <property type="match status" value="1"/>
</dbReference>
<keyword evidence="5" id="KW-1185">Reference proteome</keyword>
<dbReference type="Pfam" id="PF05239">
    <property type="entry name" value="PRC"/>
    <property type="match status" value="1"/>
</dbReference>
<dbReference type="InterPro" id="IPR014747">
    <property type="entry name" value="Bac_photo_RC_H_C"/>
</dbReference>
<dbReference type="Pfam" id="PF09557">
    <property type="entry name" value="DUF2382"/>
    <property type="match status" value="1"/>
</dbReference>
<feature type="domain" description="PRC-barrel" evidence="2">
    <location>
        <begin position="5"/>
        <end position="74"/>
    </location>
</feature>
<accession>A0ABN2KHM3</accession>
<dbReference type="NCBIfam" id="TIGR02271">
    <property type="entry name" value="YsnF/AvaK domain"/>
    <property type="match status" value="1"/>
</dbReference>
<dbReference type="InterPro" id="IPR019060">
    <property type="entry name" value="DUF2382"/>
</dbReference>